<evidence type="ECO:0000256" key="4">
    <source>
        <dbReference type="ARBA" id="ARBA00021581"/>
    </source>
</evidence>
<evidence type="ECO:0000256" key="6">
    <source>
        <dbReference type="ARBA" id="ARBA00022692"/>
    </source>
</evidence>
<dbReference type="PANTHER" id="PTHR30622:SF3">
    <property type="entry name" value="UNDECAPRENYL-DIPHOSPHATASE"/>
    <property type="match status" value="1"/>
</dbReference>
<dbReference type="Proteomes" id="UP000180215">
    <property type="component" value="Unassembled WGS sequence"/>
</dbReference>
<dbReference type="AlphaFoldDB" id="A0A1S1P8N3"/>
<evidence type="ECO:0000313" key="18">
    <source>
        <dbReference type="Proteomes" id="UP000233769"/>
    </source>
</evidence>
<dbReference type="EMBL" id="MNAO01000146">
    <property type="protein sequence ID" value="OHV16264.1"/>
    <property type="molecule type" value="Genomic_DNA"/>
</dbReference>
<dbReference type="InterPro" id="IPR003824">
    <property type="entry name" value="UppP"/>
</dbReference>
<reference evidence="18" key="3">
    <citation type="submission" date="2017-10" db="EMBL/GenBank/DDBJ databases">
        <authorList>
            <person name="Regsiter A."/>
            <person name="William W."/>
        </authorList>
    </citation>
    <scope>NUCLEOTIDE SEQUENCE [LARGE SCALE GENOMIC DNA]</scope>
</reference>
<feature type="transmembrane region" description="Helical" evidence="14">
    <location>
        <begin position="82"/>
        <end position="100"/>
    </location>
</feature>
<dbReference type="GO" id="GO:0008360">
    <property type="term" value="P:regulation of cell shape"/>
    <property type="evidence" value="ECO:0007669"/>
    <property type="project" value="UniProtKB-KW"/>
</dbReference>
<feature type="transmembrane region" description="Helical" evidence="14">
    <location>
        <begin position="202"/>
        <end position="220"/>
    </location>
</feature>
<comment type="function">
    <text evidence="14">Catalyzes the dephosphorylation of undecaprenyl diphosphate (UPP). Confers resistance to bacitracin.</text>
</comment>
<evidence type="ECO:0000313" key="17">
    <source>
        <dbReference type="Proteomes" id="UP000180215"/>
    </source>
</evidence>
<keyword evidence="14" id="KW-0961">Cell wall biogenesis/degradation</keyword>
<dbReference type="Proteomes" id="UP000233769">
    <property type="component" value="Chromosome tk0001"/>
</dbReference>
<dbReference type="GO" id="GO:0050380">
    <property type="term" value="F:undecaprenyl-diphosphatase activity"/>
    <property type="evidence" value="ECO:0007669"/>
    <property type="project" value="UniProtKB-UniRule"/>
</dbReference>
<evidence type="ECO:0000256" key="12">
    <source>
        <dbReference type="ARBA" id="ARBA00032932"/>
    </source>
</evidence>
<evidence type="ECO:0000256" key="14">
    <source>
        <dbReference type="HAMAP-Rule" id="MF_01006"/>
    </source>
</evidence>
<keyword evidence="14" id="KW-0133">Cell shape</keyword>
<dbReference type="GO" id="GO:0071555">
    <property type="term" value="P:cell wall organization"/>
    <property type="evidence" value="ECO:0007669"/>
    <property type="project" value="UniProtKB-KW"/>
</dbReference>
<dbReference type="GO" id="GO:0046677">
    <property type="term" value="P:response to antibiotic"/>
    <property type="evidence" value="ECO:0007669"/>
    <property type="project" value="UniProtKB-UniRule"/>
</dbReference>
<dbReference type="HAMAP" id="MF_01006">
    <property type="entry name" value="Undec_diphosphatase"/>
    <property type="match status" value="1"/>
</dbReference>
<dbReference type="NCBIfam" id="NF001389">
    <property type="entry name" value="PRK00281.1-2"/>
    <property type="match status" value="1"/>
</dbReference>
<comment type="miscellaneous">
    <text evidence="14">Bacitracin is thought to be involved in the inhibition of peptidoglycan synthesis by sequestering undecaprenyl diphosphate, thereby reducing the pool of lipid carrier available.</text>
</comment>
<dbReference type="EC" id="3.6.1.27" evidence="3 14"/>
<dbReference type="PANTHER" id="PTHR30622">
    <property type="entry name" value="UNDECAPRENYL-DIPHOSPHATASE"/>
    <property type="match status" value="1"/>
</dbReference>
<keyword evidence="6 14" id="KW-0812">Transmembrane</keyword>
<evidence type="ECO:0000256" key="8">
    <source>
        <dbReference type="ARBA" id="ARBA00022989"/>
    </source>
</evidence>
<keyword evidence="8 14" id="KW-1133">Transmembrane helix</keyword>
<evidence type="ECO:0000256" key="5">
    <source>
        <dbReference type="ARBA" id="ARBA00022475"/>
    </source>
</evidence>
<reference evidence="15 17" key="1">
    <citation type="submission" date="2016-10" db="EMBL/GenBank/DDBJ databases">
        <title>Draft genome sequence of Methylobacterium extorquens CP3, a seed endophyte of Crotalaria pumila with plant growth-promoting and metal tolerance properties.</title>
        <authorList>
            <person name="Sanchez-Lopez A.S."/>
            <person name="Van Hamme J.D."/>
            <person name="Thijs S."/>
            <person name="Mcammond B.M."/>
            <person name="Stevens V."/>
            <person name="Gonzalez-Chavez M.D.C."/>
            <person name="Vangronsveld J."/>
        </authorList>
    </citation>
    <scope>NUCLEOTIDE SEQUENCE [LARGE SCALE GENOMIC DNA]</scope>
    <source>
        <strain evidence="15 17">CP3</strain>
    </source>
</reference>
<feature type="transmembrane region" description="Helical" evidence="14">
    <location>
        <begin position="265"/>
        <end position="282"/>
    </location>
</feature>
<name>A0A1S1P8N3_METEX</name>
<accession>A0A1S1P8N3</accession>
<evidence type="ECO:0000256" key="2">
    <source>
        <dbReference type="ARBA" id="ARBA00010621"/>
    </source>
</evidence>
<keyword evidence="14" id="KW-0573">Peptidoglycan synthesis</keyword>
<dbReference type="Pfam" id="PF02673">
    <property type="entry name" value="BacA"/>
    <property type="match status" value="1"/>
</dbReference>
<evidence type="ECO:0000256" key="10">
    <source>
        <dbReference type="ARBA" id="ARBA00023251"/>
    </source>
</evidence>
<keyword evidence="9 14" id="KW-0472">Membrane</keyword>
<evidence type="ECO:0000256" key="1">
    <source>
        <dbReference type="ARBA" id="ARBA00004651"/>
    </source>
</evidence>
<evidence type="ECO:0000256" key="11">
    <source>
        <dbReference type="ARBA" id="ARBA00032707"/>
    </source>
</evidence>
<gene>
    <name evidence="16" type="primary">bacA</name>
    <name evidence="14" type="synonym">uppP</name>
    <name evidence="15" type="ORF">BK022_13300</name>
    <name evidence="16" type="ORF">TK0001_3477</name>
</gene>
<keyword evidence="10 14" id="KW-0046">Antibiotic resistance</keyword>
<feature type="transmembrane region" description="Helical" evidence="14">
    <location>
        <begin position="48"/>
        <end position="70"/>
    </location>
</feature>
<sequence>MDLVLIAKALVLAVVEGATEFIPVSSTGHQLLIGHFIGFHSPNNTFEVLIQLGAILAILFVYFGRLWSIATALPNDPRARRFVLAILIAFLPAAIVGGLFSKYIKLYLFNPWIVCATLVAGGIVLLIIDDTVGEPKAAPNDGTHDGPTEHPRKTDVFEFSLPMALKIGLFQCVAMIPGVSRSGATIVGAMLMGASKRSATEFSFYLAMPTMAGAFAKDLLDNYKNLSSNDALLIVIGFVAAFISALIVVRTVLDYVSRHGFWLFAWWRIIVGSLGFAGLILFS</sequence>
<feature type="transmembrane region" description="Helical" evidence="14">
    <location>
        <begin position="106"/>
        <end position="128"/>
    </location>
</feature>
<dbReference type="EMBL" id="LT962688">
    <property type="protein sequence ID" value="SOR30079.1"/>
    <property type="molecule type" value="Genomic_DNA"/>
</dbReference>
<evidence type="ECO:0000313" key="16">
    <source>
        <dbReference type="EMBL" id="SOR30079.1"/>
    </source>
</evidence>
<feature type="transmembrane region" description="Helical" evidence="14">
    <location>
        <begin position="232"/>
        <end position="253"/>
    </location>
</feature>
<comment type="subcellular location">
    <subcellularLocation>
        <location evidence="1 14">Cell membrane</location>
        <topology evidence="1 14">Multi-pass membrane protein</topology>
    </subcellularLocation>
</comment>
<keyword evidence="7 14" id="KW-0378">Hydrolase</keyword>
<proteinExistence type="inferred from homology"/>
<evidence type="ECO:0000256" key="7">
    <source>
        <dbReference type="ARBA" id="ARBA00022801"/>
    </source>
</evidence>
<evidence type="ECO:0000313" key="15">
    <source>
        <dbReference type="EMBL" id="OHV16264.1"/>
    </source>
</evidence>
<comment type="similarity">
    <text evidence="2 14">Belongs to the UppP family.</text>
</comment>
<reference evidence="16" key="2">
    <citation type="submission" date="2017-10" db="EMBL/GenBank/DDBJ databases">
        <authorList>
            <person name="Banno H."/>
            <person name="Chua N.-H."/>
        </authorList>
    </citation>
    <scope>NUCLEOTIDE SEQUENCE [LARGE SCALE GENOMIC DNA]</scope>
    <source>
        <strain evidence="16">TK 0001</strain>
    </source>
</reference>
<evidence type="ECO:0000256" key="13">
    <source>
        <dbReference type="ARBA" id="ARBA00047594"/>
    </source>
</evidence>
<protein>
    <recommendedName>
        <fullName evidence="4 14">Undecaprenyl-diphosphatase</fullName>
        <ecNumber evidence="3 14">3.6.1.27</ecNumber>
    </recommendedName>
    <alternativeName>
        <fullName evidence="12 14">Bacitracin resistance protein</fullName>
    </alternativeName>
    <alternativeName>
        <fullName evidence="11 14">Undecaprenyl pyrophosphate phosphatase</fullName>
    </alternativeName>
</protein>
<keyword evidence="5 14" id="KW-1003">Cell membrane</keyword>
<dbReference type="GO" id="GO:0009252">
    <property type="term" value="P:peptidoglycan biosynthetic process"/>
    <property type="evidence" value="ECO:0007669"/>
    <property type="project" value="UniProtKB-KW"/>
</dbReference>
<dbReference type="GO" id="GO:0005886">
    <property type="term" value="C:plasma membrane"/>
    <property type="evidence" value="ECO:0007669"/>
    <property type="project" value="UniProtKB-SubCell"/>
</dbReference>
<evidence type="ECO:0000256" key="9">
    <source>
        <dbReference type="ARBA" id="ARBA00023136"/>
    </source>
</evidence>
<evidence type="ECO:0000256" key="3">
    <source>
        <dbReference type="ARBA" id="ARBA00012374"/>
    </source>
</evidence>
<organism evidence="15 17">
    <name type="scientific">Methylorubrum extorquens</name>
    <name type="common">Methylobacterium dichloromethanicum</name>
    <name type="synonym">Methylobacterium extorquens</name>
    <dbReference type="NCBI Taxonomy" id="408"/>
    <lineage>
        <taxon>Bacteria</taxon>
        <taxon>Pseudomonadati</taxon>
        <taxon>Pseudomonadota</taxon>
        <taxon>Alphaproteobacteria</taxon>
        <taxon>Hyphomicrobiales</taxon>
        <taxon>Methylobacteriaceae</taxon>
        <taxon>Methylorubrum</taxon>
    </lineage>
</organism>
<comment type="catalytic activity">
    <reaction evidence="13 14">
        <text>di-trans,octa-cis-undecaprenyl diphosphate + H2O = di-trans,octa-cis-undecaprenyl phosphate + phosphate + H(+)</text>
        <dbReference type="Rhea" id="RHEA:28094"/>
        <dbReference type="ChEBI" id="CHEBI:15377"/>
        <dbReference type="ChEBI" id="CHEBI:15378"/>
        <dbReference type="ChEBI" id="CHEBI:43474"/>
        <dbReference type="ChEBI" id="CHEBI:58405"/>
        <dbReference type="ChEBI" id="CHEBI:60392"/>
        <dbReference type="EC" id="3.6.1.27"/>
    </reaction>
</comment>
<dbReference type="NCBIfam" id="NF001390">
    <property type="entry name" value="PRK00281.1-4"/>
    <property type="match status" value="1"/>
</dbReference>